<dbReference type="SMART" id="SM00343">
    <property type="entry name" value="ZnF_C2HC"/>
    <property type="match status" value="1"/>
</dbReference>
<keyword evidence="1" id="KW-0479">Metal-binding</keyword>
<accession>A0AAE2CI11</accession>
<proteinExistence type="predicted"/>
<dbReference type="EMBL" id="JACGWO010000007">
    <property type="protein sequence ID" value="KAK4422885.1"/>
    <property type="molecule type" value="Genomic_DNA"/>
</dbReference>
<sequence length="202" mass="23301">MDQELANLGNMLKLTKEESEKVQRIKALVFHIENSLSTVDERSWKESDIAQSLAIKVRINLDITKPLRRVTSLCPSNWEEYVVRFTYARLPNFCYTCGKLGHIARNCDKQYDENYVDPGQNTPFGPWLRQDSGLLQNRREFKGEPNMTGNRASPFLNYPIGLRRNSDELHKWKGTDIFGSFSKSRTEGKSFVEHKSGDSNHN</sequence>
<dbReference type="Gene3D" id="4.10.60.10">
    <property type="entry name" value="Zinc finger, CCHC-type"/>
    <property type="match status" value="1"/>
</dbReference>
<keyword evidence="4" id="KW-1185">Reference proteome</keyword>
<dbReference type="Pfam" id="PF14392">
    <property type="entry name" value="zf-CCHC_4"/>
    <property type="match status" value="1"/>
</dbReference>
<dbReference type="SUPFAM" id="SSF57756">
    <property type="entry name" value="Retrovirus zinc finger-like domains"/>
    <property type="match status" value="1"/>
</dbReference>
<dbReference type="InterPro" id="IPR025836">
    <property type="entry name" value="Zn_knuckle_CX2CX4HX4C"/>
</dbReference>
<keyword evidence="1" id="KW-0862">Zinc</keyword>
<dbReference type="AlphaFoldDB" id="A0AAE2CI11"/>
<gene>
    <name evidence="3" type="ORF">Salat_1871100</name>
</gene>
<dbReference type="InterPro" id="IPR036875">
    <property type="entry name" value="Znf_CCHC_sf"/>
</dbReference>
<evidence type="ECO:0000259" key="2">
    <source>
        <dbReference type="PROSITE" id="PS50158"/>
    </source>
</evidence>
<dbReference type="InterPro" id="IPR001878">
    <property type="entry name" value="Znf_CCHC"/>
</dbReference>
<reference evidence="3" key="2">
    <citation type="journal article" date="2024" name="Plant">
        <title>Genomic evolution and insights into agronomic trait innovations of Sesamum species.</title>
        <authorList>
            <person name="Miao H."/>
            <person name="Wang L."/>
            <person name="Qu L."/>
            <person name="Liu H."/>
            <person name="Sun Y."/>
            <person name="Le M."/>
            <person name="Wang Q."/>
            <person name="Wei S."/>
            <person name="Zheng Y."/>
            <person name="Lin W."/>
            <person name="Duan Y."/>
            <person name="Cao H."/>
            <person name="Xiong S."/>
            <person name="Wang X."/>
            <person name="Wei L."/>
            <person name="Li C."/>
            <person name="Ma Q."/>
            <person name="Ju M."/>
            <person name="Zhao R."/>
            <person name="Li G."/>
            <person name="Mu C."/>
            <person name="Tian Q."/>
            <person name="Mei H."/>
            <person name="Zhang T."/>
            <person name="Gao T."/>
            <person name="Zhang H."/>
        </authorList>
    </citation>
    <scope>NUCLEOTIDE SEQUENCE</scope>
    <source>
        <strain evidence="3">3651</strain>
    </source>
</reference>
<dbReference type="Proteomes" id="UP001293254">
    <property type="component" value="Unassembled WGS sequence"/>
</dbReference>
<evidence type="ECO:0000313" key="3">
    <source>
        <dbReference type="EMBL" id="KAK4422885.1"/>
    </source>
</evidence>
<dbReference type="PROSITE" id="PS50158">
    <property type="entry name" value="ZF_CCHC"/>
    <property type="match status" value="1"/>
</dbReference>
<evidence type="ECO:0000256" key="1">
    <source>
        <dbReference type="PROSITE-ProRule" id="PRU00047"/>
    </source>
</evidence>
<dbReference type="GO" id="GO:0008270">
    <property type="term" value="F:zinc ion binding"/>
    <property type="evidence" value="ECO:0007669"/>
    <property type="project" value="UniProtKB-KW"/>
</dbReference>
<evidence type="ECO:0000313" key="4">
    <source>
        <dbReference type="Proteomes" id="UP001293254"/>
    </source>
</evidence>
<feature type="domain" description="CCHC-type" evidence="2">
    <location>
        <begin position="94"/>
        <end position="109"/>
    </location>
</feature>
<dbReference type="GO" id="GO:0003676">
    <property type="term" value="F:nucleic acid binding"/>
    <property type="evidence" value="ECO:0007669"/>
    <property type="project" value="InterPro"/>
</dbReference>
<comment type="caution">
    <text evidence="3">The sequence shown here is derived from an EMBL/GenBank/DDBJ whole genome shotgun (WGS) entry which is preliminary data.</text>
</comment>
<keyword evidence="1" id="KW-0863">Zinc-finger</keyword>
<name>A0AAE2CI11_9LAMI</name>
<organism evidence="3 4">
    <name type="scientific">Sesamum alatum</name>
    <dbReference type="NCBI Taxonomy" id="300844"/>
    <lineage>
        <taxon>Eukaryota</taxon>
        <taxon>Viridiplantae</taxon>
        <taxon>Streptophyta</taxon>
        <taxon>Embryophyta</taxon>
        <taxon>Tracheophyta</taxon>
        <taxon>Spermatophyta</taxon>
        <taxon>Magnoliopsida</taxon>
        <taxon>eudicotyledons</taxon>
        <taxon>Gunneridae</taxon>
        <taxon>Pentapetalae</taxon>
        <taxon>asterids</taxon>
        <taxon>lamiids</taxon>
        <taxon>Lamiales</taxon>
        <taxon>Pedaliaceae</taxon>
        <taxon>Sesamum</taxon>
    </lineage>
</organism>
<protein>
    <recommendedName>
        <fullName evidence="2">CCHC-type domain-containing protein</fullName>
    </recommendedName>
</protein>
<reference evidence="3" key="1">
    <citation type="submission" date="2020-06" db="EMBL/GenBank/DDBJ databases">
        <authorList>
            <person name="Li T."/>
            <person name="Hu X."/>
            <person name="Zhang T."/>
            <person name="Song X."/>
            <person name="Zhang H."/>
            <person name="Dai N."/>
            <person name="Sheng W."/>
            <person name="Hou X."/>
            <person name="Wei L."/>
        </authorList>
    </citation>
    <scope>NUCLEOTIDE SEQUENCE</scope>
    <source>
        <strain evidence="3">3651</strain>
        <tissue evidence="3">Leaf</tissue>
    </source>
</reference>